<dbReference type="Proteomes" id="UP000521943">
    <property type="component" value="Unassembled WGS sequence"/>
</dbReference>
<dbReference type="CDD" id="cd02181">
    <property type="entry name" value="GH16_fungal_Lam16A_glucanase"/>
    <property type="match status" value="1"/>
</dbReference>
<dbReference type="GO" id="GO:0009251">
    <property type="term" value="P:glucan catabolic process"/>
    <property type="evidence" value="ECO:0007669"/>
    <property type="project" value="TreeGrafter"/>
</dbReference>
<dbReference type="PROSITE" id="PS51762">
    <property type="entry name" value="GH16_2"/>
    <property type="match status" value="1"/>
</dbReference>
<organism evidence="3 4">
    <name type="scientific">Ephemerocybe angulata</name>
    <dbReference type="NCBI Taxonomy" id="980116"/>
    <lineage>
        <taxon>Eukaryota</taxon>
        <taxon>Fungi</taxon>
        <taxon>Dikarya</taxon>
        <taxon>Basidiomycota</taxon>
        <taxon>Agaricomycotina</taxon>
        <taxon>Agaricomycetes</taxon>
        <taxon>Agaricomycetidae</taxon>
        <taxon>Agaricales</taxon>
        <taxon>Agaricineae</taxon>
        <taxon>Psathyrellaceae</taxon>
        <taxon>Ephemerocybe</taxon>
    </lineage>
</organism>
<feature type="chain" id="PRO_5034259525" evidence="1">
    <location>
        <begin position="18"/>
        <end position="407"/>
    </location>
</feature>
<reference evidence="3 4" key="1">
    <citation type="submission" date="2020-07" db="EMBL/GenBank/DDBJ databases">
        <title>Comparative genomics of pyrophilous fungi reveals a link between fire events and developmental genes.</title>
        <authorList>
            <consortium name="DOE Joint Genome Institute"/>
            <person name="Steindorff A.S."/>
            <person name="Carver A."/>
            <person name="Calhoun S."/>
            <person name="Stillman K."/>
            <person name="Liu H."/>
            <person name="Lipzen A."/>
            <person name="Pangilinan J."/>
            <person name="Labutti K."/>
            <person name="Bruns T.D."/>
            <person name="Grigoriev I.V."/>
        </authorList>
    </citation>
    <scope>NUCLEOTIDE SEQUENCE [LARGE SCALE GENOMIC DNA]</scope>
    <source>
        <strain evidence="3 4">CBS 144469</strain>
    </source>
</reference>
<keyword evidence="1" id="KW-0732">Signal</keyword>
<dbReference type="InterPro" id="IPR050546">
    <property type="entry name" value="Glycosyl_Hydrlase_16"/>
</dbReference>
<dbReference type="GO" id="GO:0004553">
    <property type="term" value="F:hydrolase activity, hydrolyzing O-glycosyl compounds"/>
    <property type="evidence" value="ECO:0007669"/>
    <property type="project" value="InterPro"/>
</dbReference>
<evidence type="ECO:0000313" key="4">
    <source>
        <dbReference type="Proteomes" id="UP000521943"/>
    </source>
</evidence>
<proteinExistence type="predicted"/>
<accession>A0A8H6LZP2</accession>
<sequence>MLLAGVWCLAYAVGATAVYAPVRQYEGSTFFDQWAFYGNVDNTTWGNVTYLDKPNAVSKKLAFINDAGNAIVKVDNTATLTLGAPGAVVNRDSIRLTSLHSYGMGSLIVIDALHIPYGCSVWPAFWTYGIETEWPKSGEIDIIEAINNMDHNQAALHTTPGCFKGDEAKQLGKTLQDDCSTGAGCVVAESKPNSYGKGFKDAGGGVFALVMENTGFNIWFFSRPDIPENLKSATATSSIDISGWGTPSAAFPTNRCDLNKYFPPQTLVLLTTLCGVWAGVPSIYKSSCPGGTGSCFADNVLGPPSNYDNAFWEIKYIRAYLNDGATSTPNPTSDSATTRQISTTTTTMTVTSGDEVTLGSDGIWTRTSTVVAQTTLESTSRSKNGAMRARGAGIALWVLVGLTVSLL</sequence>
<dbReference type="GO" id="GO:0030246">
    <property type="term" value="F:carbohydrate binding"/>
    <property type="evidence" value="ECO:0007669"/>
    <property type="project" value="UniProtKB-KW"/>
</dbReference>
<keyword evidence="4" id="KW-1185">Reference proteome</keyword>
<dbReference type="Gene3D" id="2.60.120.200">
    <property type="match status" value="1"/>
</dbReference>
<evidence type="ECO:0000313" key="3">
    <source>
        <dbReference type="EMBL" id="KAF6748895.1"/>
    </source>
</evidence>
<dbReference type="Pfam" id="PF26113">
    <property type="entry name" value="GH16_XgeA"/>
    <property type="match status" value="1"/>
</dbReference>
<comment type="caution">
    <text evidence="3">The sequence shown here is derived from an EMBL/GenBank/DDBJ whole genome shotgun (WGS) entry which is preliminary data.</text>
</comment>
<dbReference type="InterPro" id="IPR000757">
    <property type="entry name" value="Beta-glucanase-like"/>
</dbReference>
<dbReference type="PANTHER" id="PTHR10963">
    <property type="entry name" value="GLYCOSYL HYDROLASE-RELATED"/>
    <property type="match status" value="1"/>
</dbReference>
<dbReference type="SUPFAM" id="SSF49899">
    <property type="entry name" value="Concanavalin A-like lectins/glucanases"/>
    <property type="match status" value="1"/>
</dbReference>
<feature type="signal peptide" evidence="1">
    <location>
        <begin position="1"/>
        <end position="17"/>
    </location>
</feature>
<gene>
    <name evidence="3" type="ORF">DFP72DRAFT_914858</name>
</gene>
<evidence type="ECO:0000259" key="2">
    <source>
        <dbReference type="PROSITE" id="PS51762"/>
    </source>
</evidence>
<feature type="domain" description="GH16" evidence="2">
    <location>
        <begin position="43"/>
        <end position="325"/>
    </location>
</feature>
<keyword evidence="3" id="KW-0430">Lectin</keyword>
<name>A0A8H6LZP2_9AGAR</name>
<dbReference type="AlphaFoldDB" id="A0A8H6LZP2"/>
<dbReference type="InterPro" id="IPR013320">
    <property type="entry name" value="ConA-like_dom_sf"/>
</dbReference>
<evidence type="ECO:0000256" key="1">
    <source>
        <dbReference type="SAM" id="SignalP"/>
    </source>
</evidence>
<dbReference type="OrthoDB" id="192832at2759"/>
<protein>
    <submittedName>
        <fullName evidence="3">Concanavalin A-like lectin/glucanase domain-containing protein</fullName>
    </submittedName>
</protein>
<dbReference type="EMBL" id="JACGCI010000067">
    <property type="protein sequence ID" value="KAF6748895.1"/>
    <property type="molecule type" value="Genomic_DNA"/>
</dbReference>
<dbReference type="PANTHER" id="PTHR10963:SF24">
    <property type="entry name" value="GLYCOSIDASE C21B10.07-RELATED"/>
    <property type="match status" value="1"/>
</dbReference>